<dbReference type="Proteomes" id="UP000033052">
    <property type="component" value="Chromosome"/>
</dbReference>
<reference evidence="2 4" key="2">
    <citation type="journal article" date="2015" name="PLoS ONE">
        <title>A universal mariner transposon system for forward genetic studies in the genus clostridium.</title>
        <authorList>
            <person name="Zhang Y."/>
            <person name="Grosse-Honebrink A."/>
            <person name="Minton N.P."/>
        </authorList>
    </citation>
    <scope>NUCLEOTIDE SEQUENCE [LARGE SCALE GENOMIC DNA]</scope>
    <source>
        <strain evidence="2 4">NCIMB 10696</strain>
    </source>
</reference>
<dbReference type="Proteomes" id="UP000223854">
    <property type="component" value="Unassembled WGS sequence"/>
</dbReference>
<dbReference type="InterPro" id="IPR011256">
    <property type="entry name" value="Reg_factor_effector_dom_sf"/>
</dbReference>
<organism evidence="2 4">
    <name type="scientific">Clostridium sporogenes</name>
    <dbReference type="NCBI Taxonomy" id="1509"/>
    <lineage>
        <taxon>Bacteria</taxon>
        <taxon>Bacillati</taxon>
        <taxon>Bacillota</taxon>
        <taxon>Clostridia</taxon>
        <taxon>Eubacteriales</taxon>
        <taxon>Clostridiaceae</taxon>
        <taxon>Clostridium</taxon>
    </lineage>
</organism>
<dbReference type="InterPro" id="IPR010499">
    <property type="entry name" value="AraC_E-bd"/>
</dbReference>
<dbReference type="EMBL" id="CP009225">
    <property type="protein sequence ID" value="AKC61440.1"/>
    <property type="molecule type" value="Genomic_DNA"/>
</dbReference>
<evidence type="ECO:0000313" key="3">
    <source>
        <dbReference type="EMBL" id="PHH01324.1"/>
    </source>
</evidence>
<dbReference type="PANTHER" id="PTHR40055">
    <property type="entry name" value="TRANSCRIPTIONAL REGULATOR YGIV-RELATED"/>
    <property type="match status" value="1"/>
</dbReference>
<gene>
    <name evidence="2" type="ORF">CLSPO_c07190</name>
    <name evidence="3" type="ORF">CRX47_16365</name>
</gene>
<evidence type="ECO:0000313" key="2">
    <source>
        <dbReference type="EMBL" id="AKC61440.1"/>
    </source>
</evidence>
<dbReference type="Gene3D" id="3.20.80.10">
    <property type="entry name" value="Regulatory factor, effector binding domain"/>
    <property type="match status" value="1"/>
</dbReference>
<dbReference type="InterPro" id="IPR029442">
    <property type="entry name" value="GyrI-like"/>
</dbReference>
<dbReference type="SMART" id="SM00871">
    <property type="entry name" value="AraC_E_bind"/>
    <property type="match status" value="1"/>
</dbReference>
<dbReference type="Pfam" id="PF06445">
    <property type="entry name" value="GyrI-like"/>
    <property type="match status" value="1"/>
</dbReference>
<evidence type="ECO:0000313" key="4">
    <source>
        <dbReference type="Proteomes" id="UP000033052"/>
    </source>
</evidence>
<sequence>MNEPNITIKDIEMKIIYIRFRGSYIEFRRNSRRMFKQLFAFATKNNLINPEFTKVLTMYNDNPFITDEKNLRTSVAMTVPNDIDIIEEGEICVSKITGRFGIGSFNISRNEYGKAWEEMYQGWLFKGEYQARDAVPFELYVTEPPMNSKDKSFTDIYIPIE</sequence>
<dbReference type="InterPro" id="IPR050908">
    <property type="entry name" value="SmbC-like"/>
</dbReference>
<dbReference type="SUPFAM" id="SSF55136">
    <property type="entry name" value="Probable bacterial effector-binding domain"/>
    <property type="match status" value="1"/>
</dbReference>
<protein>
    <submittedName>
        <fullName evidence="2">AraC family transcriptional regulator</fullName>
    </submittedName>
</protein>
<proteinExistence type="predicted"/>
<dbReference type="AlphaFoldDB" id="A0A7U4XTD0"/>
<dbReference type="PANTHER" id="PTHR40055:SF1">
    <property type="entry name" value="TRANSCRIPTIONAL REGULATOR YGIV-RELATED"/>
    <property type="match status" value="1"/>
</dbReference>
<dbReference type="KEGG" id="cld:CLSPO_c07190"/>
<accession>A0A7U4XTD0</accession>
<feature type="domain" description="AraC effector-binding" evidence="1">
    <location>
        <begin position="4"/>
        <end position="161"/>
    </location>
</feature>
<reference evidence="2" key="1">
    <citation type="submission" date="2014-08" db="EMBL/GenBank/DDBJ databases">
        <authorList>
            <person name="Kubiak A."/>
            <person name="Poehlein A."/>
            <person name="Daniel R."/>
            <person name="Minton N.P."/>
        </authorList>
    </citation>
    <scope>NUCLEOTIDE SEQUENCE</scope>
    <source>
        <strain evidence="2">NCIMB 10696</strain>
    </source>
</reference>
<evidence type="ECO:0000313" key="5">
    <source>
        <dbReference type="Proteomes" id="UP000223854"/>
    </source>
</evidence>
<reference evidence="3 5" key="3">
    <citation type="submission" date="2017-09" db="EMBL/GenBank/DDBJ databases">
        <title>FDA dAtabase for Regulatory Grade micrObial Sequences (FDA-ARGOS): Supporting development and validation of Infectious Disease Dx tests.</title>
        <authorList>
            <person name="Kerrigan L."/>
            <person name="Long C."/>
            <person name="Tallon L.J."/>
            <person name="Sadzewicz L."/>
            <person name="Ott S."/>
            <person name="Zhao X."/>
            <person name="Nagaraj S."/>
            <person name="Vavikolanu K."/>
            <person name="Aluvathingal J."/>
            <person name="Nadendla S."/>
            <person name="Sichtig H."/>
        </authorList>
    </citation>
    <scope>NUCLEOTIDE SEQUENCE [LARGE SCALE GENOMIC DNA]</scope>
    <source>
        <strain evidence="3 5">FDAARGOS_423</strain>
    </source>
</reference>
<name>A0A7U4XTD0_CLOSG</name>
<dbReference type="RefSeq" id="WP_003492939.1">
    <property type="nucleotide sequence ID" value="NZ_CBCRVC010000011.1"/>
</dbReference>
<evidence type="ECO:0000259" key="1">
    <source>
        <dbReference type="SMART" id="SM00871"/>
    </source>
</evidence>
<dbReference type="EMBL" id="PDLH01000007">
    <property type="protein sequence ID" value="PHH01324.1"/>
    <property type="molecule type" value="Genomic_DNA"/>
</dbReference>
<keyword evidence="5" id="KW-1185">Reference proteome</keyword>